<protein>
    <submittedName>
        <fullName evidence="2">Uncharacterized protein</fullName>
    </submittedName>
</protein>
<reference evidence="2 3" key="1">
    <citation type="submission" date="2019-08" db="EMBL/GenBank/DDBJ databases">
        <title>Bacillus genomes from the desert of Cuatro Cienegas, Coahuila.</title>
        <authorList>
            <person name="Olmedo-Alvarez G."/>
        </authorList>
    </citation>
    <scope>NUCLEOTIDE SEQUENCE [LARGE SCALE GENOMIC DNA]</scope>
    <source>
        <strain evidence="2 3">CH98b_3T</strain>
    </source>
</reference>
<organism evidence="2 3">
    <name type="scientific">Sutcliffiella horikoshii</name>
    <dbReference type="NCBI Taxonomy" id="79883"/>
    <lineage>
        <taxon>Bacteria</taxon>
        <taxon>Bacillati</taxon>
        <taxon>Bacillota</taxon>
        <taxon>Bacilli</taxon>
        <taxon>Bacillales</taxon>
        <taxon>Bacillaceae</taxon>
        <taxon>Sutcliffiella</taxon>
    </lineage>
</organism>
<evidence type="ECO:0000313" key="2">
    <source>
        <dbReference type="EMBL" id="TYS71486.1"/>
    </source>
</evidence>
<feature type="transmembrane region" description="Helical" evidence="1">
    <location>
        <begin position="193"/>
        <end position="211"/>
    </location>
</feature>
<dbReference type="EMBL" id="VTET01000006">
    <property type="protein sequence ID" value="TYS71486.1"/>
    <property type="molecule type" value="Genomic_DNA"/>
</dbReference>
<dbReference type="OrthoDB" id="2850209at2"/>
<keyword evidence="1" id="KW-0472">Membrane</keyword>
<feature type="transmembrane region" description="Helical" evidence="1">
    <location>
        <begin position="40"/>
        <end position="58"/>
    </location>
</feature>
<evidence type="ECO:0000256" key="1">
    <source>
        <dbReference type="SAM" id="Phobius"/>
    </source>
</evidence>
<name>A0A5D4TB76_9BACI</name>
<sequence length="212" mass="24631">MDFIDQNIFSLFLLMIGALLILDAITSFQQKGVSKISTGNRFQSTIMTGLIALGLLVYTTSNEYWNINSLFFALSPVLVPFIMMIMQRKKDEIHIKKYEPQTVMNILERNLDDQRYSYKKDVIANEDYMSSNYITMYYFDDPYQTIKIKWKDLETSGLEVEFQNFADKDFIKEVVGDLREERPPISLFKFNKISLIIAAIALFIGSMQLLGF</sequence>
<comment type="caution">
    <text evidence="2">The sequence shown here is derived from an EMBL/GenBank/DDBJ whole genome shotgun (WGS) entry which is preliminary data.</text>
</comment>
<keyword evidence="1" id="KW-1133">Transmembrane helix</keyword>
<dbReference type="Proteomes" id="UP000324517">
    <property type="component" value="Unassembled WGS sequence"/>
</dbReference>
<accession>A0A5D4TB76</accession>
<dbReference type="RefSeq" id="WP_148979644.1">
    <property type="nucleotide sequence ID" value="NZ_JBNILM010000009.1"/>
</dbReference>
<proteinExistence type="predicted"/>
<gene>
    <name evidence="2" type="ORF">FZC75_13135</name>
</gene>
<evidence type="ECO:0000313" key="3">
    <source>
        <dbReference type="Proteomes" id="UP000324517"/>
    </source>
</evidence>
<feature type="transmembrane region" description="Helical" evidence="1">
    <location>
        <begin position="64"/>
        <end position="86"/>
    </location>
</feature>
<dbReference type="AlphaFoldDB" id="A0A5D4TB76"/>
<keyword evidence="1" id="KW-0812">Transmembrane</keyword>
<feature type="transmembrane region" description="Helical" evidence="1">
    <location>
        <begin position="6"/>
        <end position="28"/>
    </location>
</feature>